<sequence length="444" mass="49086">MSPARRFTTLFALVTLLAAVQLPGQAIAQESPEDLVRDRAEIVLDPGYWFNYVHELLVGGTLVLPVPIDVVKPEMYLPTDPVSTGDDVWELPRRERDLLGVDYEWRGKTKTVEDFLRDTETDAVAFVHDGRLVADYYTNGWSADQRHQAWSVTKSFTSTLVGKAVDDRLVRSVDDPIEAYIDELHGTAWEGVTIENLLEMESGVHWDESTPVLAENTQVQQWIELALDLYTDGTLGKTRNEFLMSLPRTAEPGTEFSYNSGNTQVLAWLVETVYDQPFSELLTDELWKPAGMAADAEILTDRVGDAIASQSLYATTADLARLGELFRNDGRVAGGPRVVSRKWVREATTMTDTSDGQYGYQWWRGVAPGGYAASGFQGQRIEVSPDDCLTGVRFAHNLGVRARSNDDDPGSDGFDVTSGNGEWGAAYRAVAEELGGCERGRSGD</sequence>
<dbReference type="Proteomes" id="UP000582974">
    <property type="component" value="Unassembled WGS sequence"/>
</dbReference>
<feature type="chain" id="PRO_5032590186" evidence="2">
    <location>
        <begin position="29"/>
        <end position="444"/>
    </location>
</feature>
<evidence type="ECO:0000259" key="3">
    <source>
        <dbReference type="Pfam" id="PF00144"/>
    </source>
</evidence>
<dbReference type="InterPro" id="IPR050789">
    <property type="entry name" value="Diverse_Enzym_Activities"/>
</dbReference>
<dbReference type="InterPro" id="IPR012338">
    <property type="entry name" value="Beta-lactam/transpept-like"/>
</dbReference>
<dbReference type="RefSeq" id="WP_180890961.1">
    <property type="nucleotide sequence ID" value="NZ_JACCKD010000001.1"/>
</dbReference>
<name>A0A838A6N0_9PSEU</name>
<keyword evidence="5" id="KW-1185">Reference proteome</keyword>
<dbReference type="SUPFAM" id="SSF56601">
    <property type="entry name" value="beta-lactamase/transpeptidase-like"/>
    <property type="match status" value="1"/>
</dbReference>
<proteinExistence type="predicted"/>
<evidence type="ECO:0000256" key="2">
    <source>
        <dbReference type="SAM" id="SignalP"/>
    </source>
</evidence>
<comment type="caution">
    <text evidence="4">The sequence shown here is derived from an EMBL/GenBank/DDBJ whole genome shotgun (WGS) entry which is preliminary data.</text>
</comment>
<dbReference type="Gene3D" id="3.40.710.10">
    <property type="entry name" value="DD-peptidase/beta-lactamase superfamily"/>
    <property type="match status" value="1"/>
</dbReference>
<evidence type="ECO:0000256" key="1">
    <source>
        <dbReference type="SAM" id="MobiDB-lite"/>
    </source>
</evidence>
<accession>A0A838A6N0</accession>
<dbReference type="EMBL" id="JACCKD010000001">
    <property type="protein sequence ID" value="MBA0124047.1"/>
    <property type="molecule type" value="Genomic_DNA"/>
</dbReference>
<organism evidence="4 5">
    <name type="scientific">Haloechinothrix aidingensis</name>
    <dbReference type="NCBI Taxonomy" id="2752311"/>
    <lineage>
        <taxon>Bacteria</taxon>
        <taxon>Bacillati</taxon>
        <taxon>Actinomycetota</taxon>
        <taxon>Actinomycetes</taxon>
        <taxon>Pseudonocardiales</taxon>
        <taxon>Pseudonocardiaceae</taxon>
        <taxon>Haloechinothrix</taxon>
    </lineage>
</organism>
<protein>
    <submittedName>
        <fullName evidence="4">Beta-lactamase family protein</fullName>
    </submittedName>
</protein>
<dbReference type="AlphaFoldDB" id="A0A838A6N0"/>
<dbReference type="PANTHER" id="PTHR43283">
    <property type="entry name" value="BETA-LACTAMASE-RELATED"/>
    <property type="match status" value="1"/>
</dbReference>
<reference evidence="4 5" key="1">
    <citation type="submission" date="2020-07" db="EMBL/GenBank/DDBJ databases">
        <title>Genome of Haloechinothrix sp.</title>
        <authorList>
            <person name="Tang S.-K."/>
            <person name="Yang L."/>
            <person name="Zhu W.-Y."/>
        </authorList>
    </citation>
    <scope>NUCLEOTIDE SEQUENCE [LARGE SCALE GENOMIC DNA]</scope>
    <source>
        <strain evidence="4 5">YIM 98757</strain>
    </source>
</reference>
<dbReference type="InterPro" id="IPR001466">
    <property type="entry name" value="Beta-lactam-related"/>
</dbReference>
<feature type="signal peptide" evidence="2">
    <location>
        <begin position="1"/>
        <end position="28"/>
    </location>
</feature>
<keyword evidence="2" id="KW-0732">Signal</keyword>
<feature type="domain" description="Beta-lactamase-related" evidence="3">
    <location>
        <begin position="116"/>
        <end position="406"/>
    </location>
</feature>
<feature type="region of interest" description="Disordered" evidence="1">
    <location>
        <begin position="402"/>
        <end position="421"/>
    </location>
</feature>
<gene>
    <name evidence="4" type="ORF">H0B56_00645</name>
</gene>
<evidence type="ECO:0000313" key="4">
    <source>
        <dbReference type="EMBL" id="MBA0124047.1"/>
    </source>
</evidence>
<dbReference type="Pfam" id="PF00144">
    <property type="entry name" value="Beta-lactamase"/>
    <property type="match status" value="1"/>
</dbReference>
<evidence type="ECO:0000313" key="5">
    <source>
        <dbReference type="Proteomes" id="UP000582974"/>
    </source>
</evidence>
<dbReference type="PANTHER" id="PTHR43283:SF7">
    <property type="entry name" value="BETA-LACTAMASE-RELATED DOMAIN-CONTAINING PROTEIN"/>
    <property type="match status" value="1"/>
</dbReference>